<keyword evidence="8" id="KW-1185">Reference proteome</keyword>
<keyword evidence="3" id="KW-0732">Signal</keyword>
<keyword evidence="5" id="KW-0812">Transmembrane</keyword>
<evidence type="ECO:0000313" key="7">
    <source>
        <dbReference type="EMBL" id="CAB9530330.1"/>
    </source>
</evidence>
<feature type="region of interest" description="Disordered" evidence="4">
    <location>
        <begin position="1"/>
        <end position="63"/>
    </location>
</feature>
<protein>
    <submittedName>
        <fullName evidence="7">Extracellular solute-binding protein</fullName>
    </submittedName>
</protein>
<feature type="region of interest" description="Disordered" evidence="4">
    <location>
        <begin position="288"/>
        <end position="310"/>
    </location>
</feature>
<dbReference type="Proteomes" id="UP001153069">
    <property type="component" value="Unassembled WGS sequence"/>
</dbReference>
<dbReference type="InterPro" id="IPR001638">
    <property type="entry name" value="Solute-binding_3/MltF_N"/>
</dbReference>
<dbReference type="EMBL" id="CAICTM010002836">
    <property type="protein sequence ID" value="CAB9530330.1"/>
    <property type="molecule type" value="Genomic_DNA"/>
</dbReference>
<evidence type="ECO:0000256" key="2">
    <source>
        <dbReference type="ARBA" id="ARBA00022448"/>
    </source>
</evidence>
<sequence length="868" mass="94843">MEETSKDCDVAHEEQSHVSSVTELHNVDLYPPSGTMYPSLESVDDGEEKEDQDAEINTGASEKEAVRVAAMMDACDDTAPKDPSQTAMVQKQHQSKETMAKPHSGGMTKNAISQEDNQTKVVQESSMAPSQQHNSEMPYDPFTIEQIMALPQEEDQQQAQPGARSVASLNASAPGAFLVTGTGGTPRTSSREEADSTAMGHNEPPRQEQSAYPTHVPPTSLHHDIEAVVVEEEVERAQIEEEIRKKVLEEAVQADVVTNHGSHKRWMALALVTLVIALSLAIGLASSLSSKSNDDTENDKNNDDDDNEMLIDERPTLEIVRERGYVKCGMDEGAFVSIDEDTKEISGFNVEQCQAVALLALGDSTKFEPFWVTSTTRFLFLQNRTVDLLTEGTTHTMGRDVHEGSSQTGFTFTTPYVYAGLVFAGTANFVDCAENYDSFNGVCRDLKVCVAEGTTHINIVYDTLPGSVIAPFTGTPELIANLESGKCNAFATEPPFPPQAKELYGRSEDFKVGAKFFSKEPLALVTRSNDPEWSFLVDLVVHAFTLAEAHNISKLNAEEMANLFVENSTISESNVLHGVQKNSEGIGNISPLLVSMIAEFGNHGDRYAEHIESLIPRQYGLNSVYDKSQSSGLLYAIPFGKVEEPGPGPVLNGTLDTVLRRGYLRCGVLPSRGPGFVSNPAAEATNLAWTGFDVEFCRGLAASLFAGDKTKIVFVELQDAVESYFALSNTTVDVVGGARVTLQAGCNEPNTGHGFTFSSPYYYDNERNDAFAFLTRQEDSQWSDFVYWMVMAVVYAEEEGITKQDSSSMPVVTLFGEHLKQCLRDCISALGSYKELYLGTLQAFVPRSGANTLNEGLAWPQMFPIPPV</sequence>
<evidence type="ECO:0000259" key="6">
    <source>
        <dbReference type="SMART" id="SM00062"/>
    </source>
</evidence>
<gene>
    <name evidence="7" type="ORF">SEMRO_2838_G338220.1</name>
</gene>
<feature type="region of interest" description="Disordered" evidence="4">
    <location>
        <begin position="175"/>
        <end position="215"/>
    </location>
</feature>
<comment type="similarity">
    <text evidence="1">Belongs to the bacterial solute-binding protein 3 family.</text>
</comment>
<dbReference type="AlphaFoldDB" id="A0A9N8F497"/>
<feature type="compositionally biased region" description="Acidic residues" evidence="4">
    <location>
        <begin position="42"/>
        <end position="54"/>
    </location>
</feature>
<evidence type="ECO:0000256" key="5">
    <source>
        <dbReference type="SAM" id="Phobius"/>
    </source>
</evidence>
<dbReference type="SMART" id="SM00062">
    <property type="entry name" value="PBPb"/>
    <property type="match status" value="1"/>
</dbReference>
<dbReference type="SUPFAM" id="SSF53850">
    <property type="entry name" value="Periplasmic binding protein-like II"/>
    <property type="match status" value="2"/>
</dbReference>
<evidence type="ECO:0000256" key="1">
    <source>
        <dbReference type="ARBA" id="ARBA00010333"/>
    </source>
</evidence>
<feature type="region of interest" description="Disordered" evidence="4">
    <location>
        <begin position="76"/>
        <end position="112"/>
    </location>
</feature>
<proteinExistence type="inferred from homology"/>
<feature type="compositionally biased region" description="Basic and acidic residues" evidence="4">
    <location>
        <begin position="292"/>
        <end position="301"/>
    </location>
</feature>
<dbReference type="InterPro" id="IPR051455">
    <property type="entry name" value="Bact_solute-bind_prot3"/>
</dbReference>
<comment type="caution">
    <text evidence="7">The sequence shown here is derived from an EMBL/GenBank/DDBJ whole genome shotgun (WGS) entry which is preliminary data.</text>
</comment>
<evidence type="ECO:0000313" key="8">
    <source>
        <dbReference type="Proteomes" id="UP001153069"/>
    </source>
</evidence>
<keyword evidence="5" id="KW-0472">Membrane</keyword>
<feature type="domain" description="Solute-binding protein family 3/N-terminal" evidence="6">
    <location>
        <begin position="325"/>
        <end position="560"/>
    </location>
</feature>
<evidence type="ECO:0000256" key="4">
    <source>
        <dbReference type="SAM" id="MobiDB-lite"/>
    </source>
</evidence>
<name>A0A9N8F497_9STRA</name>
<dbReference type="PANTHER" id="PTHR30085:SF6">
    <property type="entry name" value="ABC TRANSPORTER GLUTAMINE-BINDING PROTEIN GLNH"/>
    <property type="match status" value="1"/>
</dbReference>
<accession>A0A9N8F497</accession>
<keyword evidence="5" id="KW-1133">Transmembrane helix</keyword>
<dbReference type="PANTHER" id="PTHR30085">
    <property type="entry name" value="AMINO ACID ABC TRANSPORTER PERMEASE"/>
    <property type="match status" value="1"/>
</dbReference>
<dbReference type="GO" id="GO:0006865">
    <property type="term" value="P:amino acid transport"/>
    <property type="evidence" value="ECO:0007669"/>
    <property type="project" value="TreeGrafter"/>
</dbReference>
<keyword evidence="2" id="KW-0813">Transport</keyword>
<feature type="compositionally biased region" description="Basic and acidic residues" evidence="4">
    <location>
        <begin position="1"/>
        <end position="16"/>
    </location>
</feature>
<organism evidence="7 8">
    <name type="scientific">Seminavis robusta</name>
    <dbReference type="NCBI Taxonomy" id="568900"/>
    <lineage>
        <taxon>Eukaryota</taxon>
        <taxon>Sar</taxon>
        <taxon>Stramenopiles</taxon>
        <taxon>Ochrophyta</taxon>
        <taxon>Bacillariophyta</taxon>
        <taxon>Bacillariophyceae</taxon>
        <taxon>Bacillariophycidae</taxon>
        <taxon>Naviculales</taxon>
        <taxon>Naviculaceae</taxon>
        <taxon>Seminavis</taxon>
    </lineage>
</organism>
<dbReference type="OrthoDB" id="10056896at2759"/>
<evidence type="ECO:0000256" key="3">
    <source>
        <dbReference type="ARBA" id="ARBA00022729"/>
    </source>
</evidence>
<dbReference type="Gene3D" id="3.40.190.10">
    <property type="entry name" value="Periplasmic binding protein-like II"/>
    <property type="match status" value="3"/>
</dbReference>
<feature type="compositionally biased region" description="Polar residues" evidence="4">
    <location>
        <begin position="83"/>
        <end position="92"/>
    </location>
</feature>
<feature type="transmembrane region" description="Helical" evidence="5">
    <location>
        <begin position="266"/>
        <end position="288"/>
    </location>
</feature>
<reference evidence="7" key="1">
    <citation type="submission" date="2020-06" db="EMBL/GenBank/DDBJ databases">
        <authorList>
            <consortium name="Plant Systems Biology data submission"/>
        </authorList>
    </citation>
    <scope>NUCLEOTIDE SEQUENCE</scope>
    <source>
        <strain evidence="7">D6</strain>
    </source>
</reference>